<gene>
    <name evidence="2" type="ORF">GJV78_08955</name>
</gene>
<dbReference type="PROSITE" id="PS50994">
    <property type="entry name" value="INTEGRASE"/>
    <property type="match status" value="1"/>
</dbReference>
<evidence type="ECO:0000259" key="1">
    <source>
        <dbReference type="PROSITE" id="PS50994"/>
    </source>
</evidence>
<accession>A0A6L6IJR4</accession>
<dbReference type="Pfam" id="PF13683">
    <property type="entry name" value="rve_3"/>
    <property type="match status" value="1"/>
</dbReference>
<dbReference type="SUPFAM" id="SSF53098">
    <property type="entry name" value="Ribonuclease H-like"/>
    <property type="match status" value="1"/>
</dbReference>
<reference evidence="2 3" key="1">
    <citation type="submission" date="2019-11" db="EMBL/GenBank/DDBJ databases">
        <title>Escherichia alba sp. nov. isolated from the gut of plastic-eating superworms Zophobas atratus.</title>
        <authorList>
            <person name="Yang Y."/>
        </authorList>
    </citation>
    <scope>NUCLEOTIDE SEQUENCE [LARGE SCALE GENOMIC DNA]</scope>
    <source>
        <strain evidence="3">BIT-B35</strain>
    </source>
</reference>
<feature type="domain" description="Integrase catalytic" evidence="1">
    <location>
        <begin position="1"/>
        <end position="87"/>
    </location>
</feature>
<protein>
    <submittedName>
        <fullName evidence="2">DDE-type integrase/transposase/recombinase</fullName>
    </submittedName>
</protein>
<dbReference type="InterPro" id="IPR012337">
    <property type="entry name" value="RNaseH-like_sf"/>
</dbReference>
<dbReference type="Gene3D" id="3.30.420.10">
    <property type="entry name" value="Ribonuclease H-like superfamily/Ribonuclease H"/>
    <property type="match status" value="1"/>
</dbReference>
<dbReference type="AlphaFoldDB" id="A0A6L6IJR4"/>
<dbReference type="GO" id="GO:0015074">
    <property type="term" value="P:DNA integration"/>
    <property type="evidence" value="ECO:0007669"/>
    <property type="project" value="InterPro"/>
</dbReference>
<organism evidence="2 3">
    <name type="scientific">Intestinirhabdus alba</name>
    <dbReference type="NCBI Taxonomy" id="2899544"/>
    <lineage>
        <taxon>Bacteria</taxon>
        <taxon>Pseudomonadati</taxon>
        <taxon>Pseudomonadota</taxon>
        <taxon>Gammaproteobacteria</taxon>
        <taxon>Enterobacterales</taxon>
        <taxon>Enterobacteriaceae</taxon>
        <taxon>Intestinirhabdus</taxon>
    </lineage>
</organism>
<dbReference type="InterPro" id="IPR036397">
    <property type="entry name" value="RNaseH_sf"/>
</dbReference>
<dbReference type="EMBL" id="WMJZ01000010">
    <property type="protein sequence ID" value="MTH46375.1"/>
    <property type="molecule type" value="Genomic_DNA"/>
</dbReference>
<proteinExistence type="predicted"/>
<keyword evidence="3" id="KW-1185">Reference proteome</keyword>
<sequence length="87" mass="9901">MVSTDWLTGNGSAYRTHESRTFARILGLEPYTKAVRSPESNGIAESFVKMIKRDYISIMPKPDSQLTVINLAQEFSHYSEYYPHGTL</sequence>
<comment type="caution">
    <text evidence="2">The sequence shown here is derived from an EMBL/GenBank/DDBJ whole genome shotgun (WGS) entry which is preliminary data.</text>
</comment>
<dbReference type="GO" id="GO:0003676">
    <property type="term" value="F:nucleic acid binding"/>
    <property type="evidence" value="ECO:0007669"/>
    <property type="project" value="InterPro"/>
</dbReference>
<dbReference type="InterPro" id="IPR001584">
    <property type="entry name" value="Integrase_cat-core"/>
</dbReference>
<evidence type="ECO:0000313" key="2">
    <source>
        <dbReference type="EMBL" id="MTH46375.1"/>
    </source>
</evidence>
<name>A0A6L6IJR4_9ENTR</name>
<dbReference type="Proteomes" id="UP000477739">
    <property type="component" value="Unassembled WGS sequence"/>
</dbReference>
<evidence type="ECO:0000313" key="3">
    <source>
        <dbReference type="Proteomes" id="UP000477739"/>
    </source>
</evidence>